<evidence type="ECO:0008006" key="3">
    <source>
        <dbReference type="Google" id="ProtNLM"/>
    </source>
</evidence>
<accession>A0A562M7W9</accession>
<dbReference type="Proteomes" id="UP000317122">
    <property type="component" value="Unassembled WGS sequence"/>
</dbReference>
<reference evidence="1 2" key="1">
    <citation type="journal article" date="2015" name="Stand. Genomic Sci.">
        <title>Genomic Encyclopedia of Bacterial and Archaeal Type Strains, Phase III: the genomes of soil and plant-associated and newly described type strains.</title>
        <authorList>
            <person name="Whitman W.B."/>
            <person name="Woyke T."/>
            <person name="Klenk H.P."/>
            <person name="Zhou Y."/>
            <person name="Lilburn T.G."/>
            <person name="Beck B.J."/>
            <person name="De Vos P."/>
            <person name="Vandamme P."/>
            <person name="Eisen J.A."/>
            <person name="Garrity G."/>
            <person name="Hugenholtz P."/>
            <person name="Kyrpides N.C."/>
        </authorList>
    </citation>
    <scope>NUCLEOTIDE SEQUENCE [LARGE SCALE GENOMIC DNA]</scope>
    <source>
        <strain evidence="1 2">CGMCC 1.2546</strain>
    </source>
</reference>
<dbReference type="AlphaFoldDB" id="A0A562M7W9"/>
<keyword evidence="2" id="KW-1185">Reference proteome</keyword>
<evidence type="ECO:0000313" key="2">
    <source>
        <dbReference type="Proteomes" id="UP000317122"/>
    </source>
</evidence>
<comment type="caution">
    <text evidence="1">The sequence shown here is derived from an EMBL/GenBank/DDBJ whole genome shotgun (WGS) entry which is preliminary data.</text>
</comment>
<feature type="non-terminal residue" evidence="1">
    <location>
        <position position="50"/>
    </location>
</feature>
<organism evidence="1 2">
    <name type="scientific">Mesorhizobium tianshanense</name>
    <dbReference type="NCBI Taxonomy" id="39844"/>
    <lineage>
        <taxon>Bacteria</taxon>
        <taxon>Pseudomonadati</taxon>
        <taxon>Pseudomonadota</taxon>
        <taxon>Alphaproteobacteria</taxon>
        <taxon>Hyphomicrobiales</taxon>
        <taxon>Phyllobacteriaceae</taxon>
        <taxon>Mesorhizobium</taxon>
    </lineage>
</organism>
<evidence type="ECO:0000313" key="1">
    <source>
        <dbReference type="EMBL" id="TWI16027.1"/>
    </source>
</evidence>
<proteinExistence type="predicted"/>
<dbReference type="EMBL" id="VLKT01000143">
    <property type="protein sequence ID" value="TWI16027.1"/>
    <property type="molecule type" value="Genomic_DNA"/>
</dbReference>
<protein>
    <recommendedName>
        <fullName evidence="3">Transposase</fullName>
    </recommendedName>
</protein>
<name>A0A562M7W9_9HYPH</name>
<gene>
    <name evidence="1" type="ORF">IQ26_07748</name>
</gene>
<sequence>MKRSRFSEEQIIGILKEHEAIGFRCKVLSGQRICQSGGNHAAARISNCSA</sequence>